<name>A0A921E904_9BACT</name>
<keyword evidence="1" id="KW-0472">Membrane</keyword>
<accession>A0A921E904</accession>
<keyword evidence="1" id="KW-1133">Transmembrane helix</keyword>
<proteinExistence type="predicted"/>
<organism evidence="2 3">
    <name type="scientific">Candidatus Amulumruptor caecigallinarius</name>
    <dbReference type="NCBI Taxonomy" id="2109911"/>
    <lineage>
        <taxon>Bacteria</taxon>
        <taxon>Pseudomonadati</taxon>
        <taxon>Bacteroidota</taxon>
        <taxon>Bacteroidia</taxon>
        <taxon>Bacteroidales</taxon>
        <taxon>Muribaculaceae</taxon>
        <taxon>Candidatus Amulumruptor</taxon>
    </lineage>
</organism>
<evidence type="ECO:0000313" key="2">
    <source>
        <dbReference type="EMBL" id="HJE39273.1"/>
    </source>
</evidence>
<protein>
    <recommendedName>
        <fullName evidence="4">YcxB-like protein domain-containing protein</fullName>
    </recommendedName>
</protein>
<evidence type="ECO:0000313" key="3">
    <source>
        <dbReference type="Proteomes" id="UP000711407"/>
    </source>
</evidence>
<reference evidence="2" key="2">
    <citation type="submission" date="2021-09" db="EMBL/GenBank/DDBJ databases">
        <authorList>
            <person name="Gilroy R."/>
        </authorList>
    </citation>
    <scope>NUCLEOTIDE SEQUENCE</scope>
    <source>
        <strain evidence="2">4100</strain>
    </source>
</reference>
<sequence>MPTTEMEAGDMVTDSCITTDYFKVPVSAMVRHLLGRWLKIWGIALAAPPVILTAMSVGFHDIRWALVALMLVMVLIPSVILIIFYSYALKPATARAIIPHRLIICRDRYVKIEYRPDPDRRVPPDEMIPWSQVQYLRDCGSYWMLIY</sequence>
<dbReference type="Proteomes" id="UP000711407">
    <property type="component" value="Unassembled WGS sequence"/>
</dbReference>
<comment type="caution">
    <text evidence="2">The sequence shown here is derived from an EMBL/GenBank/DDBJ whole genome shotgun (WGS) entry which is preliminary data.</text>
</comment>
<evidence type="ECO:0008006" key="4">
    <source>
        <dbReference type="Google" id="ProtNLM"/>
    </source>
</evidence>
<dbReference type="AlphaFoldDB" id="A0A921E904"/>
<feature type="transmembrane region" description="Helical" evidence="1">
    <location>
        <begin position="37"/>
        <end position="59"/>
    </location>
</feature>
<gene>
    <name evidence="2" type="ORF">K8V47_05910</name>
</gene>
<reference evidence="2" key="1">
    <citation type="journal article" date="2021" name="PeerJ">
        <title>Extensive microbial diversity within the chicken gut microbiome revealed by metagenomics and culture.</title>
        <authorList>
            <person name="Gilroy R."/>
            <person name="Ravi A."/>
            <person name="Getino M."/>
            <person name="Pursley I."/>
            <person name="Horton D.L."/>
            <person name="Alikhan N.F."/>
            <person name="Baker D."/>
            <person name="Gharbi K."/>
            <person name="Hall N."/>
            <person name="Watson M."/>
            <person name="Adriaenssens E.M."/>
            <person name="Foster-Nyarko E."/>
            <person name="Jarju S."/>
            <person name="Secka A."/>
            <person name="Antonio M."/>
            <person name="Oren A."/>
            <person name="Chaudhuri R.R."/>
            <person name="La Ragione R."/>
            <person name="Hildebrand F."/>
            <person name="Pallen M.J."/>
        </authorList>
    </citation>
    <scope>NUCLEOTIDE SEQUENCE</scope>
    <source>
        <strain evidence="2">4100</strain>
    </source>
</reference>
<feature type="transmembrane region" description="Helical" evidence="1">
    <location>
        <begin position="65"/>
        <end position="88"/>
    </location>
</feature>
<dbReference type="EMBL" id="DYXT01000029">
    <property type="protein sequence ID" value="HJE39273.1"/>
    <property type="molecule type" value="Genomic_DNA"/>
</dbReference>
<evidence type="ECO:0000256" key="1">
    <source>
        <dbReference type="SAM" id="Phobius"/>
    </source>
</evidence>
<keyword evidence="1" id="KW-0812">Transmembrane</keyword>